<dbReference type="FunCoup" id="A0A165PW07">
    <property type="interactions" value="595"/>
</dbReference>
<comment type="similarity">
    <text evidence="5">Belongs to the uridine kinase family.</text>
</comment>
<comment type="pathway">
    <text evidence="1 5">Pyrimidine metabolism; UMP biosynthesis via salvage pathway; UMP from uridine: step 1/1.</text>
</comment>
<dbReference type="Pfam" id="PF00485">
    <property type="entry name" value="PRK"/>
    <property type="match status" value="1"/>
</dbReference>
<feature type="domain" description="Phosphoribosyltransferase" evidence="7">
    <location>
        <begin position="287"/>
        <end position="510"/>
    </location>
</feature>
<dbReference type="Gene3D" id="3.40.50.300">
    <property type="entry name" value="P-loop containing nucleotide triphosphate hydrolases"/>
    <property type="match status" value="1"/>
</dbReference>
<dbReference type="NCBIfam" id="TIGR00235">
    <property type="entry name" value="udk"/>
    <property type="match status" value="1"/>
</dbReference>
<dbReference type="InterPro" id="IPR029057">
    <property type="entry name" value="PRTase-like"/>
</dbReference>
<evidence type="ECO:0000313" key="9">
    <source>
        <dbReference type="Proteomes" id="UP000077266"/>
    </source>
</evidence>
<dbReference type="GO" id="GO:0043771">
    <property type="term" value="F:cytidine kinase activity"/>
    <property type="evidence" value="ECO:0007669"/>
    <property type="project" value="RHEA"/>
</dbReference>
<evidence type="ECO:0000313" key="8">
    <source>
        <dbReference type="EMBL" id="KZW02743.1"/>
    </source>
</evidence>
<sequence length="511" mass="56318">MALNGEPSSSLNTTTTTTAKKNTVLISHGRQPWYGIDGRLLSDAFVIGIGGGSSSGKTTVARAIVEAMGSIPTVVIVSQDSFYKPHGPEELKLAFENKYDFDHPNSIDMPLFAECLTDLKACKQTNVPVYSFVQHQRLEETQYIYGAAIVIAEGIMALQDPALRATYDLKIFVQCDSDLMLARRIRRDVAERGRTVEGVLDQYLRFVKPAYDNFVLPSSKYADIIVPGAENSVAIDIIATHVKRKLAERGAHFRDRLAKPEMFLPKLECAEETVEESVKSLNLIVLPDAPQTQGIFTILRDKSTSKEDWIFYSDRLTTLLVERGSAQLPFKPHSVTTPTGTPVEGKVLAAHCVCGVSLVRSGTVLERGLRRVWQDVPLGTLLIQSDPSSGEPLLLHTMLPACLRSRCEAEKSWVFLLDSQIGTAAAAMMAIRVLLDHGVPQSHIIFLTFVVARKGGVRVLRKAFPHVHIVCGAVDEGLREARLPPADGEHKGRKIWMIEPGMGSIGDRYYL</sequence>
<evidence type="ECO:0000256" key="5">
    <source>
        <dbReference type="RuleBase" id="RU003825"/>
    </source>
</evidence>
<dbReference type="InterPro" id="IPR000836">
    <property type="entry name" value="PRTase_dom"/>
</dbReference>
<evidence type="ECO:0000256" key="1">
    <source>
        <dbReference type="ARBA" id="ARBA00004690"/>
    </source>
</evidence>
<comment type="pathway">
    <text evidence="5">Pyrimidine metabolism; CTP biosynthesis via salvage pathway; CTP from cytidine: step 1/3.</text>
</comment>
<evidence type="ECO:0000256" key="3">
    <source>
        <dbReference type="ARBA" id="ARBA00022741"/>
    </source>
</evidence>
<dbReference type="InterPro" id="IPR006083">
    <property type="entry name" value="PRK/URK"/>
</dbReference>
<dbReference type="FunFam" id="3.40.50.300:FF:002070">
    <property type="entry name" value="Uridine kinase"/>
    <property type="match status" value="1"/>
</dbReference>
<evidence type="ECO:0000259" key="6">
    <source>
        <dbReference type="Pfam" id="PF00485"/>
    </source>
</evidence>
<dbReference type="EC" id="2.7.1.48" evidence="5"/>
<dbReference type="PANTHER" id="PTHR10285">
    <property type="entry name" value="URIDINE KINASE"/>
    <property type="match status" value="1"/>
</dbReference>
<keyword evidence="3 5" id="KW-0547">Nucleotide-binding</keyword>
<evidence type="ECO:0000256" key="4">
    <source>
        <dbReference type="ARBA" id="ARBA00022777"/>
    </source>
</evidence>
<dbReference type="SUPFAM" id="SSF53271">
    <property type="entry name" value="PRTase-like"/>
    <property type="match status" value="1"/>
</dbReference>
<dbReference type="OrthoDB" id="738517at2759"/>
<dbReference type="GO" id="GO:0004849">
    <property type="term" value="F:uridine kinase activity"/>
    <property type="evidence" value="ECO:0007669"/>
    <property type="project" value="UniProtKB-EC"/>
</dbReference>
<proteinExistence type="inferred from homology"/>
<dbReference type="CDD" id="cd06223">
    <property type="entry name" value="PRTases_typeI"/>
    <property type="match status" value="1"/>
</dbReference>
<accession>A0A165PW07</accession>
<keyword evidence="4 5" id="KW-0418">Kinase</keyword>
<feature type="domain" description="Phosphoribulokinase/uridine kinase" evidence="6">
    <location>
        <begin position="46"/>
        <end position="228"/>
    </location>
</feature>
<keyword evidence="2 5" id="KW-0808">Transferase</keyword>
<dbReference type="GO" id="GO:0005524">
    <property type="term" value="F:ATP binding"/>
    <property type="evidence" value="ECO:0007669"/>
    <property type="project" value="UniProtKB-KW"/>
</dbReference>
<organism evidence="8 9">
    <name type="scientific">Exidia glandulosa HHB12029</name>
    <dbReference type="NCBI Taxonomy" id="1314781"/>
    <lineage>
        <taxon>Eukaryota</taxon>
        <taxon>Fungi</taxon>
        <taxon>Dikarya</taxon>
        <taxon>Basidiomycota</taxon>
        <taxon>Agaricomycotina</taxon>
        <taxon>Agaricomycetes</taxon>
        <taxon>Auriculariales</taxon>
        <taxon>Exidiaceae</taxon>
        <taxon>Exidia</taxon>
    </lineage>
</organism>
<dbReference type="Proteomes" id="UP000077266">
    <property type="component" value="Unassembled WGS sequence"/>
</dbReference>
<dbReference type="GO" id="GO:0044211">
    <property type="term" value="P:CTP salvage"/>
    <property type="evidence" value="ECO:0007669"/>
    <property type="project" value="UniProtKB-UniPathway"/>
</dbReference>
<protein>
    <recommendedName>
        <fullName evidence="5">Uridine kinase</fullName>
        <ecNumber evidence="5">2.7.1.48</ecNumber>
    </recommendedName>
</protein>
<keyword evidence="9" id="KW-1185">Reference proteome</keyword>
<dbReference type="STRING" id="1314781.A0A165PW07"/>
<dbReference type="GO" id="GO:0044206">
    <property type="term" value="P:UMP salvage"/>
    <property type="evidence" value="ECO:0007669"/>
    <property type="project" value="UniProtKB-UniPathway"/>
</dbReference>
<keyword evidence="5" id="KW-0067">ATP-binding</keyword>
<dbReference type="CDD" id="cd02023">
    <property type="entry name" value="UMPK"/>
    <property type="match status" value="1"/>
</dbReference>
<name>A0A165PW07_EXIGL</name>
<dbReference type="Gene3D" id="3.40.50.2020">
    <property type="match status" value="1"/>
</dbReference>
<comment type="catalytic activity">
    <reaction evidence="5">
        <text>uridine + ATP = UMP + ADP + H(+)</text>
        <dbReference type="Rhea" id="RHEA:16825"/>
        <dbReference type="ChEBI" id="CHEBI:15378"/>
        <dbReference type="ChEBI" id="CHEBI:16704"/>
        <dbReference type="ChEBI" id="CHEBI:30616"/>
        <dbReference type="ChEBI" id="CHEBI:57865"/>
        <dbReference type="ChEBI" id="CHEBI:456216"/>
        <dbReference type="EC" id="2.7.1.48"/>
    </reaction>
</comment>
<dbReference type="EMBL" id="KV425886">
    <property type="protein sequence ID" value="KZW02743.1"/>
    <property type="molecule type" value="Genomic_DNA"/>
</dbReference>
<dbReference type="NCBIfam" id="NF004018">
    <property type="entry name" value="PRK05480.1"/>
    <property type="match status" value="1"/>
</dbReference>
<evidence type="ECO:0000259" key="7">
    <source>
        <dbReference type="Pfam" id="PF14681"/>
    </source>
</evidence>
<dbReference type="AlphaFoldDB" id="A0A165PW07"/>
<dbReference type="Pfam" id="PF14681">
    <property type="entry name" value="UPRTase"/>
    <property type="match status" value="1"/>
</dbReference>
<gene>
    <name evidence="8" type="ORF">EXIGLDRAFT_738114</name>
</gene>
<dbReference type="UniPathway" id="UPA00574">
    <property type="reaction ID" value="UER00637"/>
</dbReference>
<evidence type="ECO:0000256" key="2">
    <source>
        <dbReference type="ARBA" id="ARBA00022679"/>
    </source>
</evidence>
<comment type="catalytic activity">
    <reaction evidence="5">
        <text>cytidine + ATP = CMP + ADP + H(+)</text>
        <dbReference type="Rhea" id="RHEA:24674"/>
        <dbReference type="ChEBI" id="CHEBI:15378"/>
        <dbReference type="ChEBI" id="CHEBI:17562"/>
        <dbReference type="ChEBI" id="CHEBI:30616"/>
        <dbReference type="ChEBI" id="CHEBI:60377"/>
        <dbReference type="ChEBI" id="CHEBI:456216"/>
        <dbReference type="EC" id="2.7.1.48"/>
    </reaction>
</comment>
<dbReference type="PRINTS" id="PR00988">
    <property type="entry name" value="URIDINKINASE"/>
</dbReference>
<dbReference type="InParanoid" id="A0A165PW07"/>
<dbReference type="InterPro" id="IPR027417">
    <property type="entry name" value="P-loop_NTPase"/>
</dbReference>
<dbReference type="UniPathway" id="UPA00579">
    <property type="reaction ID" value="UER00640"/>
</dbReference>
<reference evidence="8 9" key="1">
    <citation type="journal article" date="2016" name="Mol. Biol. Evol.">
        <title>Comparative Genomics of Early-Diverging Mushroom-Forming Fungi Provides Insights into the Origins of Lignocellulose Decay Capabilities.</title>
        <authorList>
            <person name="Nagy L.G."/>
            <person name="Riley R."/>
            <person name="Tritt A."/>
            <person name="Adam C."/>
            <person name="Daum C."/>
            <person name="Floudas D."/>
            <person name="Sun H."/>
            <person name="Yadav J.S."/>
            <person name="Pangilinan J."/>
            <person name="Larsson K.H."/>
            <person name="Matsuura K."/>
            <person name="Barry K."/>
            <person name="Labutti K."/>
            <person name="Kuo R."/>
            <person name="Ohm R.A."/>
            <person name="Bhattacharya S.S."/>
            <person name="Shirouzu T."/>
            <person name="Yoshinaga Y."/>
            <person name="Martin F.M."/>
            <person name="Grigoriev I.V."/>
            <person name="Hibbett D.S."/>
        </authorList>
    </citation>
    <scope>NUCLEOTIDE SEQUENCE [LARGE SCALE GENOMIC DNA]</scope>
    <source>
        <strain evidence="8 9">HHB12029</strain>
    </source>
</reference>
<dbReference type="InterPro" id="IPR000764">
    <property type="entry name" value="Uridine_kinase-like"/>
</dbReference>
<dbReference type="SUPFAM" id="SSF52540">
    <property type="entry name" value="P-loop containing nucleoside triphosphate hydrolases"/>
    <property type="match status" value="1"/>
</dbReference>